<dbReference type="STRING" id="418985.A0A1V9X3R2"/>
<accession>A0A1V9X3R2</accession>
<reference evidence="11 12" key="1">
    <citation type="journal article" date="2017" name="Gigascience">
        <title>Draft genome of the honey bee ectoparasitic mite, Tropilaelaps mercedesae, is shaped by the parasitic life history.</title>
        <authorList>
            <person name="Dong X."/>
            <person name="Armstrong S.D."/>
            <person name="Xia D."/>
            <person name="Makepeace B.L."/>
            <person name="Darby A.C."/>
            <person name="Kadowaki T."/>
        </authorList>
    </citation>
    <scope>NUCLEOTIDE SEQUENCE [LARGE SCALE GENOMIC DNA]</scope>
    <source>
        <strain evidence="11">Wuxi-XJTLU</strain>
    </source>
</reference>
<feature type="binding site" evidence="8">
    <location>
        <position position="198"/>
    </location>
    <ligand>
        <name>L-serine</name>
        <dbReference type="ChEBI" id="CHEBI:33384"/>
    </ligand>
</feature>
<evidence type="ECO:0000256" key="3">
    <source>
        <dbReference type="ARBA" id="ARBA00022598"/>
    </source>
</evidence>
<evidence type="ECO:0000313" key="11">
    <source>
        <dbReference type="EMBL" id="OQR68038.1"/>
    </source>
</evidence>
<evidence type="ECO:0000256" key="5">
    <source>
        <dbReference type="ARBA" id="ARBA00022840"/>
    </source>
</evidence>
<dbReference type="InterPro" id="IPR002317">
    <property type="entry name" value="Ser-tRNA-ligase_type_1"/>
</dbReference>
<feature type="binding site" evidence="8">
    <location>
        <position position="238"/>
    </location>
    <ligand>
        <name>L-serine</name>
        <dbReference type="ChEBI" id="CHEBI:33384"/>
    </ligand>
</feature>
<dbReference type="OrthoDB" id="10264585at2759"/>
<dbReference type="AlphaFoldDB" id="A0A1V9X3R2"/>
<dbReference type="InParanoid" id="A0A1V9X3R2"/>
<comment type="similarity">
    <text evidence="1">Belongs to the class-II aminoacyl-tRNA synthetase family. Type-1 seryl-tRNA synthetase subfamily.</text>
</comment>
<dbReference type="InterPro" id="IPR045864">
    <property type="entry name" value="aa-tRNA-synth_II/BPL/LPL"/>
</dbReference>
<comment type="caution">
    <text evidence="11">The sequence shown here is derived from an EMBL/GenBank/DDBJ whole genome shotgun (WGS) entry which is preliminary data.</text>
</comment>
<evidence type="ECO:0000313" key="12">
    <source>
        <dbReference type="Proteomes" id="UP000192247"/>
    </source>
</evidence>
<feature type="binding site" evidence="8">
    <location>
        <position position="354"/>
    </location>
    <ligand>
        <name>L-serine</name>
        <dbReference type="ChEBI" id="CHEBI:33384"/>
    </ligand>
</feature>
<dbReference type="PIRSF" id="PIRSF001529">
    <property type="entry name" value="Ser-tRNA-synth_IIa"/>
    <property type="match status" value="1"/>
</dbReference>
<evidence type="ECO:0000256" key="2">
    <source>
        <dbReference type="ARBA" id="ARBA00012840"/>
    </source>
</evidence>
<feature type="binding site" evidence="8">
    <location>
        <position position="260"/>
    </location>
    <ligand>
        <name>L-serine</name>
        <dbReference type="ChEBI" id="CHEBI:33384"/>
    </ligand>
</feature>
<feature type="non-terminal residue" evidence="11">
    <location>
        <position position="416"/>
    </location>
</feature>
<protein>
    <recommendedName>
        <fullName evidence="2">serine--tRNA ligase</fullName>
        <ecNumber evidence="2">6.1.1.11</ecNumber>
    </recommendedName>
    <alternativeName>
        <fullName evidence="7">Seryl-tRNA synthetase</fullName>
    </alternativeName>
</protein>
<gene>
    <name evidence="11" type="ORF">BIW11_13158</name>
</gene>
<evidence type="ECO:0000256" key="1">
    <source>
        <dbReference type="ARBA" id="ARBA00010728"/>
    </source>
</evidence>
<keyword evidence="12" id="KW-1185">Reference proteome</keyword>
<feature type="site" description="Important for serine binding" evidence="8">
    <location>
        <position position="356"/>
    </location>
</feature>
<dbReference type="GO" id="GO:0006434">
    <property type="term" value="P:seryl-tRNA aminoacylation"/>
    <property type="evidence" value="ECO:0007669"/>
    <property type="project" value="InterPro"/>
</dbReference>
<feature type="domain" description="Aminoacyl-transfer RNA synthetases class-II family profile" evidence="10">
    <location>
        <begin position="135"/>
        <end position="381"/>
    </location>
</feature>
<dbReference type="PROSITE" id="PS50862">
    <property type="entry name" value="AA_TRNA_LIGASE_II"/>
    <property type="match status" value="1"/>
</dbReference>
<evidence type="ECO:0000256" key="4">
    <source>
        <dbReference type="ARBA" id="ARBA00022741"/>
    </source>
</evidence>
<evidence type="ECO:0000256" key="6">
    <source>
        <dbReference type="ARBA" id="ARBA00023146"/>
    </source>
</evidence>
<dbReference type="FunCoup" id="A0A1V9X3R2">
    <property type="interactions" value="515"/>
</dbReference>
<keyword evidence="3 11" id="KW-0436">Ligase</keyword>
<dbReference type="EMBL" id="MNPL01026298">
    <property type="protein sequence ID" value="OQR68038.1"/>
    <property type="molecule type" value="Genomic_DNA"/>
</dbReference>
<dbReference type="PANTHER" id="PTHR11778">
    <property type="entry name" value="SERYL-TRNA SYNTHETASE"/>
    <property type="match status" value="1"/>
</dbReference>
<dbReference type="Proteomes" id="UP000192247">
    <property type="component" value="Unassembled WGS sequence"/>
</dbReference>
<dbReference type="InterPro" id="IPR006195">
    <property type="entry name" value="aa-tRNA-synth_II"/>
</dbReference>
<keyword evidence="5 9" id="KW-0067">ATP-binding</keyword>
<dbReference type="EC" id="6.1.1.11" evidence="2"/>
<dbReference type="SUPFAM" id="SSF55681">
    <property type="entry name" value="Class II aaRS and biotin synthetases"/>
    <property type="match status" value="1"/>
</dbReference>
<feature type="binding site" evidence="9">
    <location>
        <begin position="253"/>
        <end position="256"/>
    </location>
    <ligand>
        <name>ATP</name>
        <dbReference type="ChEBI" id="CHEBI:30616"/>
    </ligand>
</feature>
<feature type="non-terminal residue" evidence="11">
    <location>
        <position position="1"/>
    </location>
</feature>
<organism evidence="11 12">
    <name type="scientific">Tropilaelaps mercedesae</name>
    <dbReference type="NCBI Taxonomy" id="418985"/>
    <lineage>
        <taxon>Eukaryota</taxon>
        <taxon>Metazoa</taxon>
        <taxon>Ecdysozoa</taxon>
        <taxon>Arthropoda</taxon>
        <taxon>Chelicerata</taxon>
        <taxon>Arachnida</taxon>
        <taxon>Acari</taxon>
        <taxon>Parasitiformes</taxon>
        <taxon>Mesostigmata</taxon>
        <taxon>Gamasina</taxon>
        <taxon>Dermanyssoidea</taxon>
        <taxon>Laelapidae</taxon>
        <taxon>Tropilaelaps</taxon>
    </lineage>
</organism>
<evidence type="ECO:0000256" key="7">
    <source>
        <dbReference type="ARBA" id="ARBA00031113"/>
    </source>
</evidence>
<evidence type="ECO:0000256" key="8">
    <source>
        <dbReference type="PIRSR" id="PIRSR001529-1"/>
    </source>
</evidence>
<dbReference type="GO" id="GO:0004828">
    <property type="term" value="F:serine-tRNA ligase activity"/>
    <property type="evidence" value="ECO:0007669"/>
    <property type="project" value="UniProtKB-EC"/>
</dbReference>
<evidence type="ECO:0000256" key="9">
    <source>
        <dbReference type="PIRSR" id="PIRSR001529-2"/>
    </source>
</evidence>
<feature type="binding site" evidence="9">
    <location>
        <begin position="326"/>
        <end position="329"/>
    </location>
    <ligand>
        <name>ATP</name>
        <dbReference type="ChEBI" id="CHEBI:30616"/>
    </ligand>
</feature>
<evidence type="ECO:0000259" key="10">
    <source>
        <dbReference type="PROSITE" id="PS50862"/>
    </source>
</evidence>
<dbReference type="Pfam" id="PF00587">
    <property type="entry name" value="tRNA-synt_2b"/>
    <property type="match status" value="1"/>
</dbReference>
<name>A0A1V9X3R2_9ACAR</name>
<dbReference type="InterPro" id="IPR002314">
    <property type="entry name" value="aa-tRNA-synt_IIb"/>
</dbReference>
<keyword evidence="4" id="KW-0547">Nucleotide-binding</keyword>
<dbReference type="PRINTS" id="PR00981">
    <property type="entry name" value="TRNASYNTHSER"/>
</dbReference>
<dbReference type="GO" id="GO:0005524">
    <property type="term" value="F:ATP binding"/>
    <property type="evidence" value="ECO:0007669"/>
    <property type="project" value="UniProtKB-KW"/>
</dbReference>
<sequence>VSRQLAQVAKFNARPLLDEFLRDPEAVRFNAASRKSWVDIDELQRLSQQVSHAGSAEENLPSRLYTLLKGLPNWTHEAVCNAQEPIVLEEVGCKAEASTQRMVENAVCAGLLLQNREYTMICGERTYILTGDLVRLERALIEYTLDRLKKHGFRLVSVPDLIMPEDIEACGMASKGQRSQVYHVDIAEGQRKLCLSGTAEMALAPLFKGKDILNNALEHFLALEQLPIKLCAVSRCYRAEVSTFKEEKGLYRVHQFTKVEMFGITEGSLERSQALQKEILNIQRALFSDLGLHFRVLDMPPADLGNPAYRKIDIEAWMSGHGFYGEISSTSDCTSYQANRLGITSEGKYVHTINGTACAIPRMLIALGETHVKANGIMKVPPVSLQRVNPVPLNGHRLNIKLASIVSSFIIKKHRT</sequence>
<keyword evidence="6" id="KW-0030">Aminoacyl-tRNA synthetase</keyword>
<proteinExistence type="inferred from homology"/>
<dbReference type="Gene3D" id="3.30.930.10">
    <property type="entry name" value="Bira Bifunctional Protein, Domain 2"/>
    <property type="match status" value="1"/>
</dbReference>
<feature type="binding site" evidence="9">
    <location>
        <begin position="238"/>
        <end position="240"/>
    </location>
    <ligand>
        <name>ATP</name>
        <dbReference type="ChEBI" id="CHEBI:30616"/>
    </ligand>
</feature>